<evidence type="ECO:0000313" key="7">
    <source>
        <dbReference type="EMBL" id="QNO13960.1"/>
    </source>
</evidence>
<keyword evidence="2" id="KW-0285">Flavoprotein</keyword>
<evidence type="ECO:0000256" key="3">
    <source>
        <dbReference type="ARBA" id="ARBA00022827"/>
    </source>
</evidence>
<dbReference type="PANTHER" id="PTHR43400">
    <property type="entry name" value="FUMARATE REDUCTASE"/>
    <property type="match status" value="1"/>
</dbReference>
<comment type="cofactor">
    <cofactor evidence="1">
        <name>FAD</name>
        <dbReference type="ChEBI" id="CHEBI:57692"/>
    </cofactor>
</comment>
<proteinExistence type="predicted"/>
<dbReference type="InterPro" id="IPR027477">
    <property type="entry name" value="Succ_DH/fumarate_Rdtase_cat_sf"/>
</dbReference>
<dbReference type="Proteomes" id="UP000516160">
    <property type="component" value="Chromosome"/>
</dbReference>
<dbReference type="AlphaFoldDB" id="A0A7G9W5J8"/>
<dbReference type="EMBL" id="CP058559">
    <property type="protein sequence ID" value="QNO13960.1"/>
    <property type="molecule type" value="Genomic_DNA"/>
</dbReference>
<dbReference type="InterPro" id="IPR036188">
    <property type="entry name" value="FAD/NAD-bd_sf"/>
</dbReference>
<dbReference type="PROSITE" id="PS51257">
    <property type="entry name" value="PROKAR_LIPOPROTEIN"/>
    <property type="match status" value="1"/>
</dbReference>
<dbReference type="RefSeq" id="WP_213167623.1">
    <property type="nucleotide sequence ID" value="NZ_CP058559.1"/>
</dbReference>
<feature type="signal peptide" evidence="5">
    <location>
        <begin position="1"/>
        <end position="19"/>
    </location>
</feature>
<keyword evidence="8" id="KW-1185">Reference proteome</keyword>
<sequence length="463" mass="49304">MKKFLILLMVMALSTSIFVGCTSNDNSSDSNEIKTDVLVIGGGGAGLVSAITAAQEGANVILIEKLPMLGGNTITSATGLTASDTNLHEEAEVPFTVQDHIDRTMTMGNNLPNEELVTILAEKSNDAYEWLLSLGLSYKLNVDEPWWIVPTEGHFGALLLQAYQQEAAKYDNLEIKLNTEGKELIIEDGKIVGAKATDKDGNEVSIKADAVILATGGFGNAQDLIGEYNSKFANSHNVMSTVGPTGDGFRWAIAAGADTRDMEFHQMRALGRPGYWIRESVISQEGGGVLLNKEGQRFVNETLKPIDLVPHVLGQTDRVGYVIFDSEVFETSNGAAAVNRGKMIQADTIEELALELGLDPAIVAATIEELNNGVDEFERSTTGKVTEGPFYGVEVLPSSHYTMAGVAFNENAQAIDKDGNPIAGLYVAGEISGGLYGSGRVAGNNTTENIVFGKIAGKHAAGK</sequence>
<name>A0A7G9W5J8_ALKCA</name>
<feature type="domain" description="FAD-dependent oxidoreductase 2 FAD-binding" evidence="6">
    <location>
        <begin position="36"/>
        <end position="445"/>
    </location>
</feature>
<dbReference type="KEGG" id="acae:HYG86_03830"/>
<dbReference type="SUPFAM" id="SSF51905">
    <property type="entry name" value="FAD/NAD(P)-binding domain"/>
    <property type="match status" value="1"/>
</dbReference>
<dbReference type="Gene3D" id="3.90.700.10">
    <property type="entry name" value="Succinate dehydrogenase/fumarate reductase flavoprotein, catalytic domain"/>
    <property type="match status" value="1"/>
</dbReference>
<dbReference type="PRINTS" id="PR00368">
    <property type="entry name" value="FADPNR"/>
</dbReference>
<dbReference type="PANTHER" id="PTHR43400:SF7">
    <property type="entry name" value="FAD-DEPENDENT OXIDOREDUCTASE 2 FAD BINDING DOMAIN-CONTAINING PROTEIN"/>
    <property type="match status" value="1"/>
</dbReference>
<dbReference type="SUPFAM" id="SSF56425">
    <property type="entry name" value="Succinate dehydrogenase/fumarate reductase flavoprotein, catalytic domain"/>
    <property type="match status" value="1"/>
</dbReference>
<dbReference type="PRINTS" id="PR00411">
    <property type="entry name" value="PNDRDTASEI"/>
</dbReference>
<evidence type="ECO:0000256" key="4">
    <source>
        <dbReference type="ARBA" id="ARBA00023002"/>
    </source>
</evidence>
<gene>
    <name evidence="7" type="ORF">HYG86_03830</name>
</gene>
<protein>
    <submittedName>
        <fullName evidence="7">FAD-dependent oxidoreductase</fullName>
    </submittedName>
</protein>
<evidence type="ECO:0000256" key="2">
    <source>
        <dbReference type="ARBA" id="ARBA00022630"/>
    </source>
</evidence>
<evidence type="ECO:0000256" key="1">
    <source>
        <dbReference type="ARBA" id="ARBA00001974"/>
    </source>
</evidence>
<keyword evidence="4" id="KW-0560">Oxidoreductase</keyword>
<evidence type="ECO:0000259" key="6">
    <source>
        <dbReference type="Pfam" id="PF00890"/>
    </source>
</evidence>
<dbReference type="InterPro" id="IPR050315">
    <property type="entry name" value="FAD-oxidoreductase_2"/>
</dbReference>
<dbReference type="InterPro" id="IPR003953">
    <property type="entry name" value="FAD-dep_OxRdtase_2_FAD-bd"/>
</dbReference>
<dbReference type="Gene3D" id="3.50.50.60">
    <property type="entry name" value="FAD/NAD(P)-binding domain"/>
    <property type="match status" value="1"/>
</dbReference>
<dbReference type="Pfam" id="PF00890">
    <property type="entry name" value="FAD_binding_2"/>
    <property type="match status" value="1"/>
</dbReference>
<keyword evidence="5" id="KW-0732">Signal</keyword>
<accession>A0A7G9W5J8</accession>
<feature type="chain" id="PRO_5038536000" evidence="5">
    <location>
        <begin position="20"/>
        <end position="463"/>
    </location>
</feature>
<organism evidence="7 8">
    <name type="scientific">Alkalicella caledoniensis</name>
    <dbReference type="NCBI Taxonomy" id="2731377"/>
    <lineage>
        <taxon>Bacteria</taxon>
        <taxon>Bacillati</taxon>
        <taxon>Bacillota</taxon>
        <taxon>Clostridia</taxon>
        <taxon>Eubacteriales</taxon>
        <taxon>Proteinivoracaceae</taxon>
        <taxon>Alkalicella</taxon>
    </lineage>
</organism>
<keyword evidence="3" id="KW-0274">FAD</keyword>
<reference evidence="7 8" key="1">
    <citation type="submission" date="2020-07" db="EMBL/GenBank/DDBJ databases">
        <title>Alkalicella. sp. LB2 genome.</title>
        <authorList>
            <person name="Postec A."/>
            <person name="Quemeneur M."/>
        </authorList>
    </citation>
    <scope>NUCLEOTIDE SEQUENCE [LARGE SCALE GENOMIC DNA]</scope>
    <source>
        <strain evidence="7 8">LB2</strain>
    </source>
</reference>
<evidence type="ECO:0000256" key="5">
    <source>
        <dbReference type="SAM" id="SignalP"/>
    </source>
</evidence>
<evidence type="ECO:0000313" key="8">
    <source>
        <dbReference type="Proteomes" id="UP000516160"/>
    </source>
</evidence>
<dbReference type="GO" id="GO:0033765">
    <property type="term" value="F:steroid dehydrogenase activity, acting on the CH-CH group of donors"/>
    <property type="evidence" value="ECO:0007669"/>
    <property type="project" value="UniProtKB-ARBA"/>
</dbReference>